<accession>A0A0D2KVC1</accession>
<evidence type="ECO:0000313" key="2">
    <source>
        <dbReference type="Proteomes" id="UP000054498"/>
    </source>
</evidence>
<protein>
    <submittedName>
        <fullName evidence="1">Uncharacterized protein</fullName>
    </submittedName>
</protein>
<dbReference type="AlphaFoldDB" id="A0A0D2KVC1"/>
<dbReference type="RefSeq" id="XP_013898358.1">
    <property type="nucleotide sequence ID" value="XM_014042904.1"/>
</dbReference>
<proteinExistence type="predicted"/>
<dbReference type="EMBL" id="KK101877">
    <property type="protein sequence ID" value="KIY99338.1"/>
    <property type="molecule type" value="Genomic_DNA"/>
</dbReference>
<reference evidence="1 2" key="1">
    <citation type="journal article" date="2013" name="BMC Genomics">
        <title>Reconstruction of the lipid metabolism for the microalga Monoraphidium neglectum from its genome sequence reveals characteristics suitable for biofuel production.</title>
        <authorList>
            <person name="Bogen C."/>
            <person name="Al-Dilaimi A."/>
            <person name="Albersmeier A."/>
            <person name="Wichmann J."/>
            <person name="Grundmann M."/>
            <person name="Rupp O."/>
            <person name="Lauersen K.J."/>
            <person name="Blifernez-Klassen O."/>
            <person name="Kalinowski J."/>
            <person name="Goesmann A."/>
            <person name="Mussgnug J.H."/>
            <person name="Kruse O."/>
        </authorList>
    </citation>
    <scope>NUCLEOTIDE SEQUENCE [LARGE SCALE GENOMIC DNA]</scope>
    <source>
        <strain evidence="1 2">SAG 48.87</strain>
    </source>
</reference>
<dbReference type="KEGG" id="mng:MNEG_8624"/>
<organism evidence="1 2">
    <name type="scientific">Monoraphidium neglectum</name>
    <dbReference type="NCBI Taxonomy" id="145388"/>
    <lineage>
        <taxon>Eukaryota</taxon>
        <taxon>Viridiplantae</taxon>
        <taxon>Chlorophyta</taxon>
        <taxon>core chlorophytes</taxon>
        <taxon>Chlorophyceae</taxon>
        <taxon>CS clade</taxon>
        <taxon>Sphaeropleales</taxon>
        <taxon>Selenastraceae</taxon>
        <taxon>Monoraphidium</taxon>
    </lineage>
</organism>
<dbReference type="GeneID" id="25741500"/>
<keyword evidence="2" id="KW-1185">Reference proteome</keyword>
<dbReference type="Proteomes" id="UP000054498">
    <property type="component" value="Unassembled WGS sequence"/>
</dbReference>
<sequence>MRNKTPSSEFWDYAECVVEAWDLDTGERQRILQYLTDECGEATLKDSPCADWHLDSVLRTEADCNAV</sequence>
<evidence type="ECO:0000313" key="1">
    <source>
        <dbReference type="EMBL" id="KIY99338.1"/>
    </source>
</evidence>
<name>A0A0D2KVC1_9CHLO</name>
<gene>
    <name evidence="1" type="ORF">MNEG_8624</name>
</gene>